<dbReference type="EMBL" id="UFAJ01000720">
    <property type="protein sequence ID" value="SSD61476.1"/>
    <property type="molecule type" value="Genomic_DNA"/>
</dbReference>
<evidence type="ECO:0000256" key="4">
    <source>
        <dbReference type="ARBA" id="ARBA00023015"/>
    </source>
</evidence>
<organism evidence="11 12">
    <name type="scientific">Saccharomycodes ludwigii</name>
    <dbReference type="NCBI Taxonomy" id="36035"/>
    <lineage>
        <taxon>Eukaryota</taxon>
        <taxon>Fungi</taxon>
        <taxon>Dikarya</taxon>
        <taxon>Ascomycota</taxon>
        <taxon>Saccharomycotina</taxon>
        <taxon>Saccharomycetes</taxon>
        <taxon>Saccharomycodales</taxon>
        <taxon>Saccharomycodaceae</taxon>
        <taxon>Saccharomycodes</taxon>
    </lineage>
</organism>
<accession>A0A376B9X4</accession>
<dbReference type="PANTHER" id="PTHR16062:SF13">
    <property type="entry name" value="CHROMATIN STRUCTURE-REMODELING COMPLEX SUBUNIT RSC4"/>
    <property type="match status" value="1"/>
</dbReference>
<dbReference type="PRINTS" id="PR00503">
    <property type="entry name" value="BROMODOMAIN"/>
</dbReference>
<dbReference type="InterPro" id="IPR001487">
    <property type="entry name" value="Bromodomain"/>
</dbReference>
<dbReference type="CDD" id="cd04369">
    <property type="entry name" value="Bromodomain"/>
    <property type="match status" value="2"/>
</dbReference>
<feature type="compositionally biased region" description="Polar residues" evidence="9">
    <location>
        <begin position="46"/>
        <end position="58"/>
    </location>
</feature>
<dbReference type="GO" id="GO:0016586">
    <property type="term" value="C:RSC-type complex"/>
    <property type="evidence" value="ECO:0007669"/>
    <property type="project" value="InterPro"/>
</dbReference>
<dbReference type="AlphaFoldDB" id="A0A376B9X4"/>
<evidence type="ECO:0000256" key="6">
    <source>
        <dbReference type="ARBA" id="ARBA00023163"/>
    </source>
</evidence>
<dbReference type="GO" id="GO:0006338">
    <property type="term" value="P:chromatin remodeling"/>
    <property type="evidence" value="ECO:0007669"/>
    <property type="project" value="InterPro"/>
</dbReference>
<dbReference type="InterPro" id="IPR037382">
    <property type="entry name" value="Rsc/polybromo"/>
</dbReference>
<dbReference type="SUPFAM" id="SSF47370">
    <property type="entry name" value="Bromodomain"/>
    <property type="match status" value="2"/>
</dbReference>
<name>A0A376B9X4_9ASCO</name>
<dbReference type="Proteomes" id="UP000262825">
    <property type="component" value="Unassembled WGS sequence"/>
</dbReference>
<proteinExistence type="predicted"/>
<feature type="domain" description="Bromo" evidence="10">
    <location>
        <begin position="264"/>
        <end position="334"/>
    </location>
</feature>
<dbReference type="Pfam" id="PF00439">
    <property type="entry name" value="Bromodomain"/>
    <property type="match status" value="2"/>
</dbReference>
<keyword evidence="6" id="KW-0804">Transcription</keyword>
<evidence type="ECO:0000256" key="2">
    <source>
        <dbReference type="ARBA" id="ARBA00022737"/>
    </source>
</evidence>
<comment type="subcellular location">
    <subcellularLocation>
        <location evidence="1">Nucleus</location>
    </subcellularLocation>
</comment>
<evidence type="ECO:0000256" key="5">
    <source>
        <dbReference type="ARBA" id="ARBA00023117"/>
    </source>
</evidence>
<keyword evidence="4" id="KW-0805">Transcription regulation</keyword>
<feature type="region of interest" description="Disordered" evidence="9">
    <location>
        <begin position="21"/>
        <end position="66"/>
    </location>
</feature>
<evidence type="ECO:0000313" key="12">
    <source>
        <dbReference type="Proteomes" id="UP000262825"/>
    </source>
</evidence>
<dbReference type="PANTHER" id="PTHR16062">
    <property type="entry name" value="SWI/SNF-RELATED"/>
    <property type="match status" value="1"/>
</dbReference>
<feature type="region of interest" description="Disordered" evidence="9">
    <location>
        <begin position="408"/>
        <end position="438"/>
    </location>
</feature>
<evidence type="ECO:0000256" key="7">
    <source>
        <dbReference type="ARBA" id="ARBA00023242"/>
    </source>
</evidence>
<dbReference type="PROSITE" id="PS50014">
    <property type="entry name" value="BROMODOMAIN_2"/>
    <property type="match status" value="2"/>
</dbReference>
<dbReference type="VEuPathDB" id="FungiDB:SCODWIG_03237"/>
<feature type="compositionally biased region" description="Polar residues" evidence="9">
    <location>
        <begin position="408"/>
        <end position="424"/>
    </location>
</feature>
<feature type="domain" description="Bromo" evidence="10">
    <location>
        <begin position="110"/>
        <end position="200"/>
    </location>
</feature>
<evidence type="ECO:0000256" key="9">
    <source>
        <dbReference type="SAM" id="MobiDB-lite"/>
    </source>
</evidence>
<evidence type="ECO:0000256" key="8">
    <source>
        <dbReference type="PROSITE-ProRule" id="PRU00035"/>
    </source>
</evidence>
<dbReference type="GO" id="GO:0006368">
    <property type="term" value="P:transcription elongation by RNA polymerase II"/>
    <property type="evidence" value="ECO:0007669"/>
    <property type="project" value="TreeGrafter"/>
</dbReference>
<keyword evidence="3" id="KW-0156">Chromatin regulator</keyword>
<keyword evidence="2" id="KW-0677">Repeat</keyword>
<dbReference type="GO" id="GO:0003682">
    <property type="term" value="F:chromatin binding"/>
    <property type="evidence" value="ECO:0007669"/>
    <property type="project" value="TreeGrafter"/>
</dbReference>
<evidence type="ECO:0000259" key="10">
    <source>
        <dbReference type="PROSITE" id="PS50014"/>
    </source>
</evidence>
<gene>
    <name evidence="11" type="ORF">SCODWIG_03237</name>
</gene>
<protein>
    <recommendedName>
        <fullName evidence="10">Bromo domain-containing protein</fullName>
    </recommendedName>
</protein>
<dbReference type="SMART" id="SM00297">
    <property type="entry name" value="BROMO"/>
    <property type="match status" value="2"/>
</dbReference>
<evidence type="ECO:0000313" key="11">
    <source>
        <dbReference type="EMBL" id="SSD61476.1"/>
    </source>
</evidence>
<feature type="compositionally biased region" description="Low complexity" evidence="9">
    <location>
        <begin position="30"/>
        <end position="39"/>
    </location>
</feature>
<dbReference type="InterPro" id="IPR054551">
    <property type="entry name" value="RSC4_Ig-like"/>
</dbReference>
<evidence type="ECO:0000256" key="3">
    <source>
        <dbReference type="ARBA" id="ARBA00022853"/>
    </source>
</evidence>
<sequence length="709" mass="80985">MPPKKRRLQNVDLQPTTITATSKSEDEEQQQQQQQQVQLQEHEQQTVDTLPNSLTSGKQPRINKQGEGKILPVNYREPLDPNSELYLDADWDIPRFNKFLQDTLNYLVDTNNSTFKDFIKLPSRKFHPIYFHKIENPISIKEIKNRNYEGSTNHHHHNKNRNKSDTDETVNMTRYRDCLLDIELIYKNCLAFNEPESLIVKNSMQAVNYIKYEIIKTKNVSVNYLMNDGIRDILLETLADLENVTEKKVEQTVSKEVMETNCDDSTNLMSPFLELVDKSEFPDYYEIIHKPVSLKFVENNLKSGYYKKLYDFYIDVVTIFQNALVFNAQNTLIYQDAIKLLGYFRVVFYDKLLPQLKRKSEIGELKLEIDKLEYDKYLIHGGTHYKKKKKGASSDAASASSIRSVNTRSINNKTKVTDNPSVSIDDNHIGDDPTLSAQDNDVVNEYAGSATTTLSSSSNSYPIDKNTAANIDPSISKGNNIENNANLDIKNNLNDFDETYDFDENETLFDFKKTASSSATSRVGKFDILDSMSRNSKKMIYNNYKLLEEIKFISINDSFANTSIPKLDQTFVEYIFKGKDFNACSNNYSVNLPVRQMNLSVIIVLNDLFANVTKIPNGTEPGNIHEDGLVRYRTGVKFNRQVKVPIEGSVLQTSNVNSNSSGNKLTPLKYDLLIPEGLNLLEVLCETVNVDGHIGETIKESMNIWINTS</sequence>
<keyword evidence="7" id="KW-0539">Nucleus</keyword>
<keyword evidence="5 8" id="KW-0103">Bromodomain</keyword>
<dbReference type="InterPro" id="IPR036427">
    <property type="entry name" value="Bromodomain-like_sf"/>
</dbReference>
<reference evidence="12" key="1">
    <citation type="submission" date="2018-06" db="EMBL/GenBank/DDBJ databases">
        <authorList>
            <person name="Guldener U."/>
        </authorList>
    </citation>
    <scope>NUCLEOTIDE SEQUENCE [LARGE SCALE GENOMIC DNA]</scope>
    <source>
        <strain evidence="12">UTAD17</strain>
    </source>
</reference>
<dbReference type="Gene3D" id="1.20.920.10">
    <property type="entry name" value="Bromodomain-like"/>
    <property type="match status" value="2"/>
</dbReference>
<keyword evidence="12" id="KW-1185">Reference proteome</keyword>
<evidence type="ECO:0000256" key="1">
    <source>
        <dbReference type="ARBA" id="ARBA00004123"/>
    </source>
</evidence>
<dbReference type="Pfam" id="PF24189">
    <property type="entry name" value="Ig_RSC4"/>
    <property type="match status" value="1"/>
</dbReference>